<name>F8L423_SIMNZ</name>
<evidence type="ECO:0000313" key="3">
    <source>
        <dbReference type="EMBL" id="CCB90053.1"/>
    </source>
</evidence>
<feature type="binding site" evidence="2">
    <location>
        <position position="36"/>
    </location>
    <ligand>
        <name>Mg(2+)</name>
        <dbReference type="ChEBI" id="CHEBI:18420"/>
    </ligand>
</feature>
<dbReference type="InterPro" id="IPR001441">
    <property type="entry name" value="UPP_synth-like"/>
</dbReference>
<gene>
    <name evidence="3" type="primary">uppS</name>
    <name evidence="3" type="ordered locus">SNE_A21760</name>
</gene>
<dbReference type="InterPro" id="IPR036424">
    <property type="entry name" value="UPP_synth-like_sf"/>
</dbReference>
<keyword evidence="4" id="KW-1185">Reference proteome</keyword>
<dbReference type="GO" id="GO:0045547">
    <property type="term" value="F:ditrans,polycis-polyprenyl diphosphate synthase [(2E,6E)-farnesyl diphosphate specific] activity"/>
    <property type="evidence" value="ECO:0007669"/>
    <property type="project" value="TreeGrafter"/>
</dbReference>
<feature type="binding site" evidence="2">
    <location>
        <begin position="210"/>
        <end position="212"/>
    </location>
    <ligand>
        <name>substrate</name>
    </ligand>
</feature>
<dbReference type="Gene3D" id="3.40.1180.10">
    <property type="entry name" value="Decaprenyl diphosphate synthase-like"/>
    <property type="match status" value="1"/>
</dbReference>
<dbReference type="PANTHER" id="PTHR10291:SF0">
    <property type="entry name" value="DEHYDRODOLICHYL DIPHOSPHATE SYNTHASE 2"/>
    <property type="match status" value="1"/>
</dbReference>
<evidence type="ECO:0000256" key="2">
    <source>
        <dbReference type="HAMAP-Rule" id="MF_01139"/>
    </source>
</evidence>
<proteinExistence type="inferred from homology"/>
<dbReference type="HOGENOM" id="CLU_038505_1_1_0"/>
<feature type="active site" description="Proton acceptor" evidence="2">
    <location>
        <position position="84"/>
    </location>
</feature>
<dbReference type="Pfam" id="PF01255">
    <property type="entry name" value="Prenyltransf"/>
    <property type="match status" value="1"/>
</dbReference>
<organism evidence="3 4">
    <name type="scientific">Simkania negevensis (strain ATCC VR-1471 / DSM 27360 / Z)</name>
    <dbReference type="NCBI Taxonomy" id="331113"/>
    <lineage>
        <taxon>Bacteria</taxon>
        <taxon>Pseudomonadati</taxon>
        <taxon>Chlamydiota</taxon>
        <taxon>Chlamydiia</taxon>
        <taxon>Parachlamydiales</taxon>
        <taxon>Simkaniaceae</taxon>
        <taxon>Simkania</taxon>
    </lineage>
</organism>
<feature type="binding site" evidence="2">
    <location>
        <begin position="37"/>
        <end position="40"/>
    </location>
    <ligand>
        <name>substrate</name>
    </ligand>
</feature>
<dbReference type="SUPFAM" id="SSF64005">
    <property type="entry name" value="Undecaprenyl diphosphate synthase"/>
    <property type="match status" value="1"/>
</dbReference>
<comment type="caution">
    <text evidence="2">Lacks conserved residue(s) required for the propagation of feature annotation.</text>
</comment>
<dbReference type="GO" id="GO:0000287">
    <property type="term" value="F:magnesium ion binding"/>
    <property type="evidence" value="ECO:0007669"/>
    <property type="project" value="UniProtKB-UniRule"/>
</dbReference>
<feature type="binding site" evidence="2">
    <location>
        <position position="87"/>
    </location>
    <ligand>
        <name>substrate</name>
    </ligand>
</feature>
<feature type="binding site" evidence="2">
    <location>
        <position position="204"/>
    </location>
    <ligand>
        <name>substrate</name>
    </ligand>
</feature>
<dbReference type="FunFam" id="3.40.1180.10:FF:000001">
    <property type="entry name" value="(2E,6E)-farnesyl-diphosphate-specific ditrans,polycis-undecaprenyl-diphosphate synthase"/>
    <property type="match status" value="1"/>
</dbReference>
<accession>F8L423</accession>
<dbReference type="PANTHER" id="PTHR10291">
    <property type="entry name" value="DEHYDRODOLICHYL DIPHOSPHATE SYNTHASE FAMILY MEMBER"/>
    <property type="match status" value="1"/>
</dbReference>
<dbReference type="CDD" id="cd00475">
    <property type="entry name" value="Cis_IPPS"/>
    <property type="match status" value="1"/>
</dbReference>
<feature type="binding site" evidence="2">
    <location>
        <position position="85"/>
    </location>
    <ligand>
        <name>substrate</name>
    </ligand>
</feature>
<dbReference type="STRING" id="331113.SNE_A21760"/>
<dbReference type="EC" id="2.5.1.-" evidence="2"/>
<dbReference type="Proteomes" id="UP000000496">
    <property type="component" value="Chromosome gsn.131"/>
</dbReference>
<sequence length="255" mass="29563">MTYPNYTETEKPIFSREELSLLDPKKIPEHVAIIMDGNRRWAKKWNKPVEVGHWQGAQTLDQIVRAAIGLGIKVLTVYSFSTENWNRSSEEVDGLMHLLKTYLKTQREIMVKEGVRLKSIGDLSKLPEDVRQVLRETKEATKGGSQIDLVLALNYGGRDDIRRATLRLLDEVEAGRLRREEITEKTISEFLDTSQWPDPDLLIRPSGDLRISNFLIWQISYSEIYYTDVLWPDFSKSHLLSAVVDFQKRNRRFGL</sequence>
<comment type="function">
    <text evidence="2">Catalyzes the condensation of isopentenyl diphosphate (IPP) with allylic pyrophosphates generating different type of terpenoids.</text>
</comment>
<dbReference type="EMBL" id="FR872582">
    <property type="protein sequence ID" value="CCB90053.1"/>
    <property type="molecule type" value="Genomic_DNA"/>
</dbReference>
<comment type="cofactor">
    <cofactor evidence="2">
        <name>Mg(2+)</name>
        <dbReference type="ChEBI" id="CHEBI:18420"/>
    </cofactor>
    <text evidence="2">Binds 2 magnesium ions per subunit.</text>
</comment>
<dbReference type="NCBIfam" id="NF011405">
    <property type="entry name" value="PRK14830.1"/>
    <property type="match status" value="1"/>
</dbReference>
<feature type="binding site" evidence="2">
    <location>
        <position position="223"/>
    </location>
    <ligand>
        <name>Mg(2+)</name>
        <dbReference type="ChEBI" id="CHEBI:18420"/>
    </ligand>
</feature>
<reference key="1">
    <citation type="journal article" date="2011" name="Mol. Biol. Evol.">
        <title>Unity in variety -- the pan-genome of the Chlamydiae.</title>
        <authorList>
            <person name="Collingro A."/>
            <person name="Tischler P."/>
            <person name="Weinmaier T."/>
            <person name="Penz T."/>
            <person name="Heinz E."/>
            <person name="Brunham R.C."/>
            <person name="Read T.D."/>
            <person name="Bavoil P.M."/>
            <person name="Sachse K."/>
            <person name="Kahane S."/>
            <person name="Friedman M.G."/>
            <person name="Rattei T."/>
            <person name="Myers G.S.A."/>
            <person name="Horn M."/>
        </authorList>
    </citation>
    <scope>NUCLEOTIDE SEQUENCE</scope>
    <source>
        <strain>Z</strain>
    </source>
</reference>
<dbReference type="AlphaFoldDB" id="F8L423"/>
<feature type="binding site" evidence="2">
    <location>
        <position position="53"/>
    </location>
    <ligand>
        <name>substrate</name>
    </ligand>
</feature>
<feature type="active site" evidence="2">
    <location>
        <position position="36"/>
    </location>
</feature>
<feature type="binding site" evidence="2">
    <location>
        <begin position="81"/>
        <end position="83"/>
    </location>
    <ligand>
        <name>substrate</name>
    </ligand>
</feature>
<dbReference type="OrthoDB" id="4191603at2"/>
<protein>
    <recommendedName>
        <fullName evidence="2">Isoprenyl transferase</fullName>
        <ecNumber evidence="2">2.5.1.-</ecNumber>
    </recommendedName>
</protein>
<comment type="subunit">
    <text evidence="2">Homodimer.</text>
</comment>
<dbReference type="InterPro" id="IPR018520">
    <property type="entry name" value="UPP_synth-like_CS"/>
</dbReference>
<comment type="similarity">
    <text evidence="2">Belongs to the UPP synthase family.</text>
</comment>
<keyword evidence="1 2" id="KW-0808">Transferase</keyword>
<dbReference type="RefSeq" id="WP_013944519.1">
    <property type="nucleotide sequence ID" value="NC_015713.1"/>
</dbReference>
<reference evidence="3 4" key="2">
    <citation type="journal article" date="2011" name="Mol. Biol. Evol.">
        <title>Unity in variety--the pan-genome of the Chlamydiae.</title>
        <authorList>
            <person name="Collingro A."/>
            <person name="Tischler P."/>
            <person name="Weinmaier T."/>
            <person name="Penz T."/>
            <person name="Heinz E."/>
            <person name="Brunham R.C."/>
            <person name="Read T.D."/>
            <person name="Bavoil P.M."/>
            <person name="Sachse K."/>
            <person name="Kahane S."/>
            <person name="Friedman M.G."/>
            <person name="Rattei T."/>
            <person name="Myers G.S."/>
            <person name="Horn M."/>
        </authorList>
    </citation>
    <scope>NUCLEOTIDE SEQUENCE [LARGE SCALE GENOMIC DNA]</scope>
    <source>
        <strain evidence="4">ATCC VR-1471 / Z</strain>
    </source>
</reference>
<feature type="binding site" evidence="2">
    <location>
        <position position="41"/>
    </location>
    <ligand>
        <name>substrate</name>
    </ligand>
</feature>
<dbReference type="HAMAP" id="MF_01139">
    <property type="entry name" value="ISPT"/>
    <property type="match status" value="1"/>
</dbReference>
<keyword evidence="2" id="KW-0460">Magnesium</keyword>
<evidence type="ECO:0000313" key="4">
    <source>
        <dbReference type="Proteomes" id="UP000000496"/>
    </source>
</evidence>
<dbReference type="eggNOG" id="COG0020">
    <property type="taxonomic scope" value="Bacteria"/>
</dbReference>
<dbReference type="GO" id="GO:0016094">
    <property type="term" value="P:polyprenol biosynthetic process"/>
    <property type="evidence" value="ECO:0007669"/>
    <property type="project" value="TreeGrafter"/>
</dbReference>
<dbReference type="KEGG" id="sng:SNE_A21760"/>
<evidence type="ECO:0000256" key="1">
    <source>
        <dbReference type="ARBA" id="ARBA00022679"/>
    </source>
</evidence>
<dbReference type="PROSITE" id="PS01066">
    <property type="entry name" value="UPP_SYNTHASE"/>
    <property type="match status" value="1"/>
</dbReference>
<dbReference type="NCBIfam" id="TIGR00055">
    <property type="entry name" value="uppS"/>
    <property type="match status" value="1"/>
</dbReference>
<keyword evidence="2" id="KW-0479">Metal-binding</keyword>